<dbReference type="Pfam" id="PF00078">
    <property type="entry name" value="RVT_1"/>
    <property type="match status" value="1"/>
</dbReference>
<dbReference type="AlphaFoldDB" id="A0A8B6CEK9"/>
<evidence type="ECO:0000256" key="2">
    <source>
        <dbReference type="ARBA" id="ARBA00013081"/>
    </source>
</evidence>
<evidence type="ECO:0000256" key="7">
    <source>
        <dbReference type="PIRSR" id="PIRSR620405-1"/>
    </source>
</evidence>
<dbReference type="GO" id="GO:0004722">
    <property type="term" value="F:protein serine/threonine phosphatase activity"/>
    <property type="evidence" value="ECO:0007669"/>
    <property type="project" value="UniProtKB-EC"/>
</dbReference>
<dbReference type="EC" id="3.1.3.16" evidence="2"/>
<dbReference type="Pfam" id="PF00782">
    <property type="entry name" value="DSPc"/>
    <property type="match status" value="1"/>
</dbReference>
<accession>A0A8B6CEK9</accession>
<keyword evidence="11" id="KW-1185">Reference proteome</keyword>
<comment type="catalytic activity">
    <reaction evidence="6">
        <text>O-phospho-L-threonyl-[protein] + H2O = L-threonyl-[protein] + phosphate</text>
        <dbReference type="Rhea" id="RHEA:47004"/>
        <dbReference type="Rhea" id="RHEA-COMP:11060"/>
        <dbReference type="Rhea" id="RHEA-COMP:11605"/>
        <dbReference type="ChEBI" id="CHEBI:15377"/>
        <dbReference type="ChEBI" id="CHEBI:30013"/>
        <dbReference type="ChEBI" id="CHEBI:43474"/>
        <dbReference type="ChEBI" id="CHEBI:61977"/>
        <dbReference type="EC" id="3.1.3.16"/>
    </reaction>
</comment>
<dbReference type="PROSITE" id="PS50054">
    <property type="entry name" value="TYR_PHOSPHATASE_DUAL"/>
    <property type="match status" value="1"/>
</dbReference>
<dbReference type="PROSITE" id="PS00383">
    <property type="entry name" value="TYR_PHOSPHATASE_1"/>
    <property type="match status" value="1"/>
</dbReference>
<dbReference type="PRINTS" id="PR01908">
    <property type="entry name" value="ADSPHPHTASE"/>
</dbReference>
<dbReference type="GO" id="GO:0005737">
    <property type="term" value="C:cytoplasm"/>
    <property type="evidence" value="ECO:0007669"/>
    <property type="project" value="TreeGrafter"/>
</dbReference>
<evidence type="ECO:0000313" key="11">
    <source>
        <dbReference type="Proteomes" id="UP000596742"/>
    </source>
</evidence>
<dbReference type="CDD" id="cd14515">
    <property type="entry name" value="DUSP3-like"/>
    <property type="match status" value="1"/>
</dbReference>
<proteinExistence type="inferred from homology"/>
<dbReference type="GO" id="GO:0008138">
    <property type="term" value="F:protein tyrosine/serine/threonine phosphatase activity"/>
    <property type="evidence" value="ECO:0007669"/>
    <property type="project" value="InterPro"/>
</dbReference>
<evidence type="ECO:0000256" key="4">
    <source>
        <dbReference type="ARBA" id="ARBA00022912"/>
    </source>
</evidence>
<dbReference type="GO" id="GO:0043409">
    <property type="term" value="P:negative regulation of MAPK cascade"/>
    <property type="evidence" value="ECO:0007669"/>
    <property type="project" value="TreeGrafter"/>
</dbReference>
<keyword evidence="4" id="KW-0904">Protein phosphatase</keyword>
<evidence type="ECO:0000259" key="9">
    <source>
        <dbReference type="PROSITE" id="PS50056"/>
    </source>
</evidence>
<dbReference type="OrthoDB" id="426001at2759"/>
<gene>
    <name evidence="10" type="ORF">MGAL_10B074854</name>
</gene>
<evidence type="ECO:0000259" key="8">
    <source>
        <dbReference type="PROSITE" id="PS50054"/>
    </source>
</evidence>
<comment type="catalytic activity">
    <reaction evidence="5">
        <text>O-phospho-L-seryl-[protein] + H2O = L-seryl-[protein] + phosphate</text>
        <dbReference type="Rhea" id="RHEA:20629"/>
        <dbReference type="Rhea" id="RHEA-COMP:9863"/>
        <dbReference type="Rhea" id="RHEA-COMP:11604"/>
        <dbReference type="ChEBI" id="CHEBI:15377"/>
        <dbReference type="ChEBI" id="CHEBI:29999"/>
        <dbReference type="ChEBI" id="CHEBI:43474"/>
        <dbReference type="ChEBI" id="CHEBI:83421"/>
        <dbReference type="EC" id="3.1.3.16"/>
    </reaction>
</comment>
<dbReference type="GO" id="GO:0033549">
    <property type="term" value="F:MAP kinase phosphatase activity"/>
    <property type="evidence" value="ECO:0007669"/>
    <property type="project" value="TreeGrafter"/>
</dbReference>
<dbReference type="PROSITE" id="PS50056">
    <property type="entry name" value="TYR_PHOSPHATASE_2"/>
    <property type="match status" value="1"/>
</dbReference>
<dbReference type="PANTHER" id="PTHR45682">
    <property type="entry name" value="AGAP008228-PA"/>
    <property type="match status" value="1"/>
</dbReference>
<dbReference type="Proteomes" id="UP000596742">
    <property type="component" value="Unassembled WGS sequence"/>
</dbReference>
<name>A0A8B6CEK9_MYTGA</name>
<dbReference type="SUPFAM" id="SSF52799">
    <property type="entry name" value="(Phosphotyrosine protein) phosphatases II"/>
    <property type="match status" value="1"/>
</dbReference>
<dbReference type="InterPro" id="IPR000477">
    <property type="entry name" value="RT_dom"/>
</dbReference>
<feature type="active site" description="Phosphocysteine intermediate" evidence="7">
    <location>
        <position position="167"/>
    </location>
</feature>
<evidence type="ECO:0000256" key="6">
    <source>
        <dbReference type="ARBA" id="ARBA00048336"/>
    </source>
</evidence>
<keyword evidence="3 10" id="KW-0378">Hydrolase</keyword>
<dbReference type="EMBL" id="UYJE01001528">
    <property type="protein sequence ID" value="VDI02890.1"/>
    <property type="molecule type" value="Genomic_DNA"/>
</dbReference>
<dbReference type="SMART" id="SM00195">
    <property type="entry name" value="DSPc"/>
    <property type="match status" value="1"/>
</dbReference>
<evidence type="ECO:0000313" key="10">
    <source>
        <dbReference type="EMBL" id="VDI02890.1"/>
    </source>
</evidence>
<feature type="domain" description="Tyrosine specific protein phosphatases" evidence="9">
    <location>
        <begin position="143"/>
        <end position="201"/>
    </location>
</feature>
<comment type="caution">
    <text evidence="10">The sequence shown here is derived from an EMBL/GenBank/DDBJ whole genome shotgun (WGS) entry which is preliminary data.</text>
</comment>
<dbReference type="InterPro" id="IPR000340">
    <property type="entry name" value="Dual-sp_phosphatase_cat-dom"/>
</dbReference>
<evidence type="ECO:0000256" key="1">
    <source>
        <dbReference type="ARBA" id="ARBA00008601"/>
    </source>
</evidence>
<organism evidence="10 11">
    <name type="scientific">Mytilus galloprovincialis</name>
    <name type="common">Mediterranean mussel</name>
    <dbReference type="NCBI Taxonomy" id="29158"/>
    <lineage>
        <taxon>Eukaryota</taxon>
        <taxon>Metazoa</taxon>
        <taxon>Spiralia</taxon>
        <taxon>Lophotrochozoa</taxon>
        <taxon>Mollusca</taxon>
        <taxon>Bivalvia</taxon>
        <taxon>Autobranchia</taxon>
        <taxon>Pteriomorphia</taxon>
        <taxon>Mytilida</taxon>
        <taxon>Mytiloidea</taxon>
        <taxon>Mytilidae</taxon>
        <taxon>Mytilinae</taxon>
        <taxon>Mytilus</taxon>
    </lineage>
</organism>
<dbReference type="InterPro" id="IPR020405">
    <property type="entry name" value="Atypical_DUSP_subfamA"/>
</dbReference>
<dbReference type="Gene3D" id="3.90.190.10">
    <property type="entry name" value="Protein tyrosine phosphatase superfamily"/>
    <property type="match status" value="1"/>
</dbReference>
<protein>
    <recommendedName>
        <fullName evidence="2">protein-serine/threonine phosphatase</fullName>
        <ecNumber evidence="2">3.1.3.16</ecNumber>
    </recommendedName>
</protein>
<comment type="similarity">
    <text evidence="1">Belongs to the protein-tyrosine phosphatase family. Non-receptor class dual specificity subfamily.</text>
</comment>
<dbReference type="InterPro" id="IPR000387">
    <property type="entry name" value="Tyr_Pase_dom"/>
</dbReference>
<dbReference type="InterPro" id="IPR016130">
    <property type="entry name" value="Tyr_Pase_AS"/>
</dbReference>
<evidence type="ECO:0000256" key="3">
    <source>
        <dbReference type="ARBA" id="ARBA00022801"/>
    </source>
</evidence>
<dbReference type="PRINTS" id="PR01909">
    <property type="entry name" value="ADSPHPHTASEA"/>
</dbReference>
<evidence type="ECO:0000256" key="5">
    <source>
        <dbReference type="ARBA" id="ARBA00047761"/>
    </source>
</evidence>
<dbReference type="InterPro" id="IPR020422">
    <property type="entry name" value="TYR_PHOSPHATASE_DUAL_dom"/>
</dbReference>
<feature type="domain" description="Tyrosine-protein phosphatase" evidence="8">
    <location>
        <begin position="72"/>
        <end position="222"/>
    </location>
</feature>
<dbReference type="InterPro" id="IPR029021">
    <property type="entry name" value="Prot-tyrosine_phosphatase-like"/>
</dbReference>
<sequence length="641" mass="73014">MSLMFSTLQVSVKCDFWILLPKIAMAEYDPQLFGEIRSLLLQSQNRHLEDKAPNGAQQTFMMFVLPGGPKDHYNEVYPGIIIGDKEIASNIEKLQKENITHVLNCAQGTKFNQINTSSGYFKNAGIQYYGIKANDISTFKMAPEFDKAAEFLDKALKDQGNKVYVHCHQGISRSATIVLAFLMLKRGMTLVDALKTVRDNRAVHPNDGFVKQLCILNRQFDIKILDRLPEKEKLLLHSTTSNNYYIDSTTSNNYYIEKWQGELSDSFNILQGVRQGGILSTHLYKIFVEDLLVELEKNATGFSLGDIYCGTPTCADDIALISSDPAELQIMLNTIGRYANQHHYNIHPTKSKVICYGSAKNLRTNTWNLSDNVIELSNETTHLGLKRSSKKENEVNIEDRVKSARRTKYALMNSGLHGTNGLSPKISYTIYRTYVLPRLLYGLEILSLTKTQIQILERFHIGTLRAIQALATRTAKPAVYLLLGVLPVEAEIHKRKLTFLHSLTTCSNNKIKEIINRQIAVNFDKNNSFFFQSALLLAKYNLPDIFDKNIPIPSKLSWKKLVKTEISSFWTLRLKEEAHQMSSLKFLNLNFGNANSTHPVWDSVEQNLIEIRKASTKKNISTEKVRRLTVIIKIWMLKHRQ</sequence>
<dbReference type="PANTHER" id="PTHR45682:SF1">
    <property type="entry name" value="DUAL SPECIFICITY PROTEIN PHOSPHATASE 3"/>
    <property type="match status" value="1"/>
</dbReference>
<reference evidence="10" key="1">
    <citation type="submission" date="2018-11" db="EMBL/GenBank/DDBJ databases">
        <authorList>
            <person name="Alioto T."/>
            <person name="Alioto T."/>
        </authorList>
    </citation>
    <scope>NUCLEOTIDE SEQUENCE</scope>
</reference>